<dbReference type="EMBL" id="CAADRP010000001">
    <property type="protein sequence ID" value="VFU20868.1"/>
    <property type="molecule type" value="Genomic_DNA"/>
</dbReference>
<proteinExistence type="predicted"/>
<gene>
    <name evidence="1" type="ORF">SVIM_LOCUS8874</name>
</gene>
<sequence length="58" mass="6971">MNFLMDHMLFLSLKRCGSYWLERFNAIVIPVSTDRFFCWFLDDPEHFEESEGGGFIFK</sequence>
<protein>
    <submittedName>
        <fullName evidence="1">Uncharacterized protein</fullName>
    </submittedName>
</protein>
<evidence type="ECO:0000313" key="1">
    <source>
        <dbReference type="EMBL" id="VFU20868.1"/>
    </source>
</evidence>
<accession>A0A6N2JYX4</accession>
<name>A0A6N2JYX4_SALVM</name>
<organism evidence="1">
    <name type="scientific">Salix viminalis</name>
    <name type="common">Common osier</name>
    <name type="synonym">Basket willow</name>
    <dbReference type="NCBI Taxonomy" id="40686"/>
    <lineage>
        <taxon>Eukaryota</taxon>
        <taxon>Viridiplantae</taxon>
        <taxon>Streptophyta</taxon>
        <taxon>Embryophyta</taxon>
        <taxon>Tracheophyta</taxon>
        <taxon>Spermatophyta</taxon>
        <taxon>Magnoliopsida</taxon>
        <taxon>eudicotyledons</taxon>
        <taxon>Gunneridae</taxon>
        <taxon>Pentapetalae</taxon>
        <taxon>rosids</taxon>
        <taxon>fabids</taxon>
        <taxon>Malpighiales</taxon>
        <taxon>Salicaceae</taxon>
        <taxon>Saliceae</taxon>
        <taxon>Salix</taxon>
    </lineage>
</organism>
<reference evidence="1" key="1">
    <citation type="submission" date="2019-03" db="EMBL/GenBank/DDBJ databases">
        <authorList>
            <person name="Mank J."/>
            <person name="Almeida P."/>
        </authorList>
    </citation>
    <scope>NUCLEOTIDE SEQUENCE</scope>
    <source>
        <strain evidence="1">78183</strain>
    </source>
</reference>
<dbReference type="AlphaFoldDB" id="A0A6N2JYX4"/>